<reference evidence="1 2" key="1">
    <citation type="journal article" date="2015" name="Genome Biol. Evol.">
        <title>Comparative Genomics of a Bacterivorous Green Alga Reveals Evolutionary Causalities and Consequences of Phago-Mixotrophic Mode of Nutrition.</title>
        <authorList>
            <person name="Burns J.A."/>
            <person name="Paasch A."/>
            <person name="Narechania A."/>
            <person name="Kim E."/>
        </authorList>
    </citation>
    <scope>NUCLEOTIDE SEQUENCE [LARGE SCALE GENOMIC DNA]</scope>
    <source>
        <strain evidence="1 2">PLY_AMNH</strain>
    </source>
</reference>
<comment type="caution">
    <text evidence="1">The sequence shown here is derived from an EMBL/GenBank/DDBJ whole genome shotgun (WGS) entry which is preliminary data.</text>
</comment>
<sequence length="127" mass="14156">MGEKLSGSNEATRLVLNTTMASTKRAHFKRPVMQGVVDVGVTRQLHKIVAWFAWTTKNNLLFYHAFTCVSASDAETECKKNWGFAPSVSRKPQGCSKFTCNHSRLAALSSLGWENVDMHHLISEAFP</sequence>
<dbReference type="EMBL" id="LGRX02006415">
    <property type="protein sequence ID" value="KAK3276712.1"/>
    <property type="molecule type" value="Genomic_DNA"/>
</dbReference>
<gene>
    <name evidence="1" type="ORF">CYMTET_15235</name>
</gene>
<dbReference type="Proteomes" id="UP001190700">
    <property type="component" value="Unassembled WGS sequence"/>
</dbReference>
<keyword evidence="2" id="KW-1185">Reference proteome</keyword>
<accession>A0AAE0GES1</accession>
<protein>
    <submittedName>
        <fullName evidence="1">Uncharacterized protein</fullName>
    </submittedName>
</protein>
<name>A0AAE0GES1_9CHLO</name>
<dbReference type="AlphaFoldDB" id="A0AAE0GES1"/>
<evidence type="ECO:0000313" key="1">
    <source>
        <dbReference type="EMBL" id="KAK3276712.1"/>
    </source>
</evidence>
<proteinExistence type="predicted"/>
<evidence type="ECO:0000313" key="2">
    <source>
        <dbReference type="Proteomes" id="UP001190700"/>
    </source>
</evidence>
<organism evidence="1 2">
    <name type="scientific">Cymbomonas tetramitiformis</name>
    <dbReference type="NCBI Taxonomy" id="36881"/>
    <lineage>
        <taxon>Eukaryota</taxon>
        <taxon>Viridiplantae</taxon>
        <taxon>Chlorophyta</taxon>
        <taxon>Pyramimonadophyceae</taxon>
        <taxon>Pyramimonadales</taxon>
        <taxon>Pyramimonadaceae</taxon>
        <taxon>Cymbomonas</taxon>
    </lineage>
</organism>